<dbReference type="OrthoDB" id="5460388at2"/>
<keyword evidence="3" id="KW-1185">Reference proteome</keyword>
<dbReference type="AlphaFoldDB" id="A0A238YUF2"/>
<evidence type="ECO:0000313" key="2">
    <source>
        <dbReference type="EMBL" id="SNR74418.1"/>
    </source>
</evidence>
<evidence type="ECO:0000256" key="1">
    <source>
        <dbReference type="SAM" id="MobiDB-lite"/>
    </source>
</evidence>
<dbReference type="Proteomes" id="UP000198324">
    <property type="component" value="Unassembled WGS sequence"/>
</dbReference>
<sequence length="82" mass="9410">MNRREFFCRFVPFLGQAVDAEKTSSRPEHPARIRLTENERFLRAMAMGIDPATMTPGQLKELVPDPEPQTPPQKQERLDSEA</sequence>
<gene>
    <name evidence="2" type="ORF">SAMN04488503_0984</name>
</gene>
<feature type="region of interest" description="Disordered" evidence="1">
    <location>
        <begin position="52"/>
        <end position="82"/>
    </location>
</feature>
<protein>
    <submittedName>
        <fullName evidence="2">Uncharacterized protein</fullName>
    </submittedName>
</protein>
<accession>A0A238YUF2</accession>
<dbReference type="EMBL" id="FZOC01000002">
    <property type="protein sequence ID" value="SNR74418.1"/>
    <property type="molecule type" value="Genomic_DNA"/>
</dbReference>
<proteinExistence type="predicted"/>
<name>A0A238YUF2_9BACT</name>
<dbReference type="RefSeq" id="WP_089272346.1">
    <property type="nucleotide sequence ID" value="NZ_FZOC01000002.1"/>
</dbReference>
<reference evidence="2 3" key="1">
    <citation type="submission" date="2017-06" db="EMBL/GenBank/DDBJ databases">
        <authorList>
            <person name="Kim H.J."/>
            <person name="Triplett B.A."/>
        </authorList>
    </citation>
    <scope>NUCLEOTIDE SEQUENCE [LARGE SCALE GENOMIC DNA]</scope>
    <source>
        <strain evidence="2 3">DSM 13116</strain>
    </source>
</reference>
<evidence type="ECO:0000313" key="3">
    <source>
        <dbReference type="Proteomes" id="UP000198324"/>
    </source>
</evidence>
<organism evidence="2 3">
    <name type="scientific">Humidesulfovibrio mexicanus</name>
    <dbReference type="NCBI Taxonomy" id="147047"/>
    <lineage>
        <taxon>Bacteria</taxon>
        <taxon>Pseudomonadati</taxon>
        <taxon>Thermodesulfobacteriota</taxon>
        <taxon>Desulfovibrionia</taxon>
        <taxon>Desulfovibrionales</taxon>
        <taxon>Desulfovibrionaceae</taxon>
        <taxon>Humidesulfovibrio</taxon>
    </lineage>
</organism>